<dbReference type="Proteomes" id="UP001201463">
    <property type="component" value="Unassembled WGS sequence"/>
</dbReference>
<evidence type="ECO:0000256" key="3">
    <source>
        <dbReference type="ARBA" id="ARBA00023295"/>
    </source>
</evidence>
<evidence type="ECO:0000313" key="7">
    <source>
        <dbReference type="Proteomes" id="UP001201463"/>
    </source>
</evidence>
<dbReference type="SUPFAM" id="SSF49785">
    <property type="entry name" value="Galactose-binding domain-like"/>
    <property type="match status" value="2"/>
</dbReference>
<comment type="caution">
    <text evidence="6">The sequence shown here is derived from an EMBL/GenBank/DDBJ whole genome shotgun (WGS) entry which is preliminary data.</text>
</comment>
<feature type="domain" description="F5/8 type C" evidence="5">
    <location>
        <begin position="720"/>
        <end position="786"/>
    </location>
</feature>
<dbReference type="Gene3D" id="2.60.40.10">
    <property type="entry name" value="Immunoglobulins"/>
    <property type="match status" value="2"/>
</dbReference>
<proteinExistence type="inferred from homology"/>
<reference evidence="6 7" key="1">
    <citation type="submission" date="2021-12" db="EMBL/GenBank/DDBJ databases">
        <title>Genome seq of p7.</title>
        <authorList>
            <person name="Seo T."/>
        </authorList>
    </citation>
    <scope>NUCLEOTIDE SEQUENCE [LARGE SCALE GENOMIC DNA]</scope>
    <source>
        <strain evidence="6 7">P7</strain>
    </source>
</reference>
<dbReference type="PANTHER" id="PTHR42732">
    <property type="entry name" value="BETA-GALACTOSIDASE"/>
    <property type="match status" value="1"/>
</dbReference>
<feature type="chain" id="PRO_5045286482" description="F5/8 type C domain-containing protein" evidence="4">
    <location>
        <begin position="28"/>
        <end position="856"/>
    </location>
</feature>
<dbReference type="RefSeq" id="WP_233390648.1">
    <property type="nucleotide sequence ID" value="NZ_JAJTWT010000002.1"/>
</dbReference>
<dbReference type="InterPro" id="IPR000421">
    <property type="entry name" value="FA58C"/>
</dbReference>
<dbReference type="InterPro" id="IPR017853">
    <property type="entry name" value="GH"/>
</dbReference>
<dbReference type="SUPFAM" id="SSF49303">
    <property type="entry name" value="beta-Galactosidase/glucuronidase domain"/>
    <property type="match status" value="1"/>
</dbReference>
<dbReference type="Pfam" id="PF22633">
    <property type="entry name" value="F5_F8_type_C_2"/>
    <property type="match status" value="1"/>
</dbReference>
<dbReference type="InterPro" id="IPR036156">
    <property type="entry name" value="Beta-gal/glucu_dom_sf"/>
</dbReference>
<dbReference type="Gene3D" id="3.20.20.80">
    <property type="entry name" value="Glycosidases"/>
    <property type="match status" value="1"/>
</dbReference>
<evidence type="ECO:0000256" key="1">
    <source>
        <dbReference type="ARBA" id="ARBA00007401"/>
    </source>
</evidence>
<accession>A0ABS8XD72</accession>
<dbReference type="InterPro" id="IPR006102">
    <property type="entry name" value="Ig-like_GH2"/>
</dbReference>
<dbReference type="InterPro" id="IPR006103">
    <property type="entry name" value="Glyco_hydro_2_cat"/>
</dbReference>
<dbReference type="PANTHER" id="PTHR42732:SF1">
    <property type="entry name" value="BETA-MANNOSIDASE"/>
    <property type="match status" value="1"/>
</dbReference>
<evidence type="ECO:0000313" key="6">
    <source>
        <dbReference type="EMBL" id="MCE4536937.1"/>
    </source>
</evidence>
<dbReference type="SUPFAM" id="SSF51445">
    <property type="entry name" value="(Trans)glycosidases"/>
    <property type="match status" value="1"/>
</dbReference>
<dbReference type="InterPro" id="IPR006101">
    <property type="entry name" value="Glyco_hydro_2"/>
</dbReference>
<organism evidence="6 7">
    <name type="scientific">Pelomonas caseinilytica</name>
    <dbReference type="NCBI Taxonomy" id="2906763"/>
    <lineage>
        <taxon>Bacteria</taxon>
        <taxon>Pseudomonadati</taxon>
        <taxon>Pseudomonadota</taxon>
        <taxon>Betaproteobacteria</taxon>
        <taxon>Burkholderiales</taxon>
        <taxon>Sphaerotilaceae</taxon>
        <taxon>Roseateles</taxon>
    </lineage>
</organism>
<dbReference type="InterPro" id="IPR013783">
    <property type="entry name" value="Ig-like_fold"/>
</dbReference>
<keyword evidence="3" id="KW-0326">Glycosidase</keyword>
<feature type="signal peptide" evidence="4">
    <location>
        <begin position="1"/>
        <end position="27"/>
    </location>
</feature>
<dbReference type="Gene3D" id="2.60.120.260">
    <property type="entry name" value="Galactose-binding domain-like"/>
    <property type="match status" value="2"/>
</dbReference>
<protein>
    <recommendedName>
        <fullName evidence="5">F5/8 type C domain-containing protein</fullName>
    </recommendedName>
</protein>
<gene>
    <name evidence="6" type="ORF">LXT12_06705</name>
</gene>
<keyword evidence="2" id="KW-0378">Hydrolase</keyword>
<dbReference type="InterPro" id="IPR008979">
    <property type="entry name" value="Galactose-bd-like_sf"/>
</dbReference>
<comment type="similarity">
    <text evidence="1">Belongs to the glycosyl hydrolase 2 family.</text>
</comment>
<name>A0ABS8XD72_9BURK</name>
<dbReference type="InterPro" id="IPR006104">
    <property type="entry name" value="Glyco_hydro_2_N"/>
</dbReference>
<evidence type="ECO:0000256" key="2">
    <source>
        <dbReference type="ARBA" id="ARBA00022801"/>
    </source>
</evidence>
<dbReference type="PROSITE" id="PS50022">
    <property type="entry name" value="FA58C_3"/>
    <property type="match status" value="1"/>
</dbReference>
<dbReference type="InterPro" id="IPR051913">
    <property type="entry name" value="GH2_Domain-Containing"/>
</dbReference>
<dbReference type="Pfam" id="PF02836">
    <property type="entry name" value="Glyco_hydro_2_C"/>
    <property type="match status" value="1"/>
</dbReference>
<dbReference type="PRINTS" id="PR00132">
    <property type="entry name" value="GLHYDRLASE2"/>
</dbReference>
<keyword evidence="4" id="KW-0732">Signal</keyword>
<dbReference type="Pfam" id="PF02837">
    <property type="entry name" value="Glyco_hydro_2_N"/>
    <property type="match status" value="1"/>
</dbReference>
<evidence type="ECO:0000256" key="4">
    <source>
        <dbReference type="SAM" id="SignalP"/>
    </source>
</evidence>
<dbReference type="EMBL" id="JAJTWT010000002">
    <property type="protein sequence ID" value="MCE4536937.1"/>
    <property type="molecule type" value="Genomic_DNA"/>
</dbReference>
<dbReference type="Pfam" id="PF00703">
    <property type="entry name" value="Glyco_hydro_2"/>
    <property type="match status" value="1"/>
</dbReference>
<keyword evidence="7" id="KW-1185">Reference proteome</keyword>
<sequence length="856" mass="92867">MVDTMMRRSLRLIAVLLVLACALTAQASPRQRESFNAGWRFHFGSAADAEQPAFDDAGWTAIGLPHSFSLPYFQSASFPVGEGWYRKAFELAQVPAGRRVFLEFEGAFQVADVYVNGQRLATHRGGYTGFSVDLTPALKAGRNLVAVRVDNRWEPTLAPRAGEHVFSGGLYRDVWLVQTRDVHVPWTGTRITTPGLSAEQGTVVAETEVRNDAAREQTVVVRTDIVDANGARVSRLPETRLRVPAGRMVVATQRSAPVARPALWSPETPRLYRALTQLIVDGRLTDRLETEFGFRWTQWTADKGFFLNGQHHYFRGANVHQDQAGWGDAVTNAAIERDVALMKDAGFDFIRGSHYPHDPHFAAATDHLGLLFLSEAPFWGTAGFKSPWGASAYPTDPAHEAGFEASVLQQLAEMIRIHRNHPSIVAWSMGNEAFFTADATLPKVRKLLKAMVALSHELDPSRPAAVSGVQRGELDRLGDIAGYNGDGAVLFPDSGVPNFVAEYGSTIADRPGEFAPGWGDLERTPGARPGQPDSWRPAWRSGEAIWAGFDHGSIAGRQFGSMGLVDYFRLPKRQWYWYRQHQRGIAPPAWPEAGRAAALRLASSAPAIRRADGTDDVQLVVTVVDAQGRPLSNSPPVHLEIESGPGELPTGRAIDFAPGSDIAIRDGQAAIAMRSWQAGVSRLRASSPGLRDATLDVPTLAGPAFRPGVTPLAPPRPYHPAVAAAGEEQAFGRNNPTEASSAASGHAPRLVNDGDAATCWQPEPGDGDPWIALDLERIVAISRVVVRPCGPGRHALQAEVQQLNGQWLPLAASPERELDGGPLELPTEALTGRRVRLKVRGGGIAEFGVFGRLVNP</sequence>
<evidence type="ECO:0000259" key="5">
    <source>
        <dbReference type="PROSITE" id="PS50022"/>
    </source>
</evidence>